<keyword evidence="6" id="KW-0969">Cilium</keyword>
<keyword evidence="7" id="KW-1185">Reference proteome</keyword>
<dbReference type="Gene3D" id="1.20.58.300">
    <property type="entry name" value="FlgN-like"/>
    <property type="match status" value="1"/>
</dbReference>
<gene>
    <name evidence="6" type="ORF">H8K26_07550</name>
</gene>
<keyword evidence="4" id="KW-0175">Coiled coil</keyword>
<evidence type="ECO:0000313" key="7">
    <source>
        <dbReference type="Proteomes" id="UP000637632"/>
    </source>
</evidence>
<dbReference type="InterPro" id="IPR036679">
    <property type="entry name" value="FlgN-like_sf"/>
</dbReference>
<comment type="caution">
    <text evidence="6">The sequence shown here is derived from an EMBL/GenBank/DDBJ whole genome shotgun (WGS) entry which is preliminary data.</text>
</comment>
<evidence type="ECO:0000256" key="4">
    <source>
        <dbReference type="SAM" id="Coils"/>
    </source>
</evidence>
<keyword evidence="6" id="KW-0966">Cell projection</keyword>
<dbReference type="InterPro" id="IPR007809">
    <property type="entry name" value="FlgN-like"/>
</dbReference>
<comment type="similarity">
    <text evidence="2">Belongs to the FlgN family.</text>
</comment>
<evidence type="ECO:0000256" key="5">
    <source>
        <dbReference type="SAM" id="MobiDB-lite"/>
    </source>
</evidence>
<dbReference type="RefSeq" id="WP_186883630.1">
    <property type="nucleotide sequence ID" value="NZ_JACOFT010000002.1"/>
</dbReference>
<dbReference type="SUPFAM" id="SSF140566">
    <property type="entry name" value="FlgN-like"/>
    <property type="match status" value="1"/>
</dbReference>
<accession>A0ABR6XEG5</accession>
<sequence>MTNTSANSDSILHCLKEEKEAMAALADLLKEEQAALVDGDVSLLTQTSAQKSELVRKLSEAEKLRNSYLKQQGFGDDAESTLKFVRQTPEAQLLWDGLLELSAQAKEDNKTNGLMITRRLSQNQAALSTFQQGTTTGSLYGPNGQSSIRTTPAKGLIVR</sequence>
<feature type="region of interest" description="Disordered" evidence="5">
    <location>
        <begin position="135"/>
        <end position="159"/>
    </location>
</feature>
<keyword evidence="6" id="KW-0282">Flagellum</keyword>
<evidence type="ECO:0000256" key="3">
    <source>
        <dbReference type="ARBA" id="ARBA00022795"/>
    </source>
</evidence>
<organism evidence="6 7">
    <name type="scientific">Undibacterium aquatile</name>
    <dbReference type="NCBI Taxonomy" id="1537398"/>
    <lineage>
        <taxon>Bacteria</taxon>
        <taxon>Pseudomonadati</taxon>
        <taxon>Pseudomonadota</taxon>
        <taxon>Betaproteobacteria</taxon>
        <taxon>Burkholderiales</taxon>
        <taxon>Oxalobacteraceae</taxon>
        <taxon>Undibacterium</taxon>
    </lineage>
</organism>
<keyword evidence="3" id="KW-1005">Bacterial flagellum biogenesis</keyword>
<dbReference type="Pfam" id="PF05130">
    <property type="entry name" value="FlgN"/>
    <property type="match status" value="1"/>
</dbReference>
<evidence type="ECO:0000313" key="6">
    <source>
        <dbReference type="EMBL" id="MBC3811294.1"/>
    </source>
</evidence>
<feature type="coiled-coil region" evidence="4">
    <location>
        <begin position="12"/>
        <end position="71"/>
    </location>
</feature>
<reference evidence="6 7" key="1">
    <citation type="submission" date="2020-08" db="EMBL/GenBank/DDBJ databases">
        <title>Novel species isolated from subtropical streams in China.</title>
        <authorList>
            <person name="Lu H."/>
        </authorList>
    </citation>
    <scope>NUCLEOTIDE SEQUENCE [LARGE SCALE GENOMIC DNA]</scope>
    <source>
        <strain evidence="6 7">CCTCC AB 2015119</strain>
    </source>
</reference>
<protein>
    <submittedName>
        <fullName evidence="6">Flagellar protein FlgN</fullName>
    </submittedName>
</protein>
<name>A0ABR6XEG5_9BURK</name>
<comment type="function">
    <text evidence="1">Required for the efficient initiation of filament assembly.</text>
</comment>
<dbReference type="EMBL" id="JACOFT010000002">
    <property type="protein sequence ID" value="MBC3811294.1"/>
    <property type="molecule type" value="Genomic_DNA"/>
</dbReference>
<feature type="compositionally biased region" description="Polar residues" evidence="5">
    <location>
        <begin position="135"/>
        <end position="150"/>
    </location>
</feature>
<evidence type="ECO:0000256" key="1">
    <source>
        <dbReference type="ARBA" id="ARBA00002397"/>
    </source>
</evidence>
<evidence type="ECO:0000256" key="2">
    <source>
        <dbReference type="ARBA" id="ARBA00007703"/>
    </source>
</evidence>
<dbReference type="Proteomes" id="UP000637632">
    <property type="component" value="Unassembled WGS sequence"/>
</dbReference>
<proteinExistence type="inferred from homology"/>